<keyword evidence="1" id="KW-0812">Transmembrane</keyword>
<gene>
    <name evidence="2" type="ORF">GCM10023200_09400</name>
</gene>
<reference evidence="3" key="1">
    <citation type="journal article" date="2019" name="Int. J. Syst. Evol. Microbiol.">
        <title>The Global Catalogue of Microorganisms (GCM) 10K type strain sequencing project: providing services to taxonomists for standard genome sequencing and annotation.</title>
        <authorList>
            <consortium name="The Broad Institute Genomics Platform"/>
            <consortium name="The Broad Institute Genome Sequencing Center for Infectious Disease"/>
            <person name="Wu L."/>
            <person name="Ma J."/>
        </authorList>
    </citation>
    <scope>NUCLEOTIDE SEQUENCE [LARGE SCALE GENOMIC DNA]</scope>
    <source>
        <strain evidence="3">JCM 17979</strain>
    </source>
</reference>
<dbReference type="Proteomes" id="UP001500928">
    <property type="component" value="Unassembled WGS sequence"/>
</dbReference>
<keyword evidence="1" id="KW-1133">Transmembrane helix</keyword>
<dbReference type="RefSeq" id="WP_345411275.1">
    <property type="nucleotide sequence ID" value="NZ_BAABHO010000005.1"/>
</dbReference>
<name>A0ABP9AEI6_9PSEU</name>
<protein>
    <submittedName>
        <fullName evidence="2">Uncharacterized protein</fullName>
    </submittedName>
</protein>
<evidence type="ECO:0000313" key="3">
    <source>
        <dbReference type="Proteomes" id="UP001500928"/>
    </source>
</evidence>
<organism evidence="2 3">
    <name type="scientific">Actinomycetospora chlora</name>
    <dbReference type="NCBI Taxonomy" id="663608"/>
    <lineage>
        <taxon>Bacteria</taxon>
        <taxon>Bacillati</taxon>
        <taxon>Actinomycetota</taxon>
        <taxon>Actinomycetes</taxon>
        <taxon>Pseudonocardiales</taxon>
        <taxon>Pseudonocardiaceae</taxon>
        <taxon>Actinomycetospora</taxon>
    </lineage>
</organism>
<keyword evidence="3" id="KW-1185">Reference proteome</keyword>
<comment type="caution">
    <text evidence="2">The sequence shown here is derived from an EMBL/GenBank/DDBJ whole genome shotgun (WGS) entry which is preliminary data.</text>
</comment>
<evidence type="ECO:0000313" key="2">
    <source>
        <dbReference type="EMBL" id="GAA4778527.1"/>
    </source>
</evidence>
<sequence length="59" mass="6185">MYGEHSYYLTSGVGGGTTGLALAAATGINAMAAVLMGVTVVFTLMLLVRIVRRGARLRR</sequence>
<feature type="transmembrane region" description="Helical" evidence="1">
    <location>
        <begin position="20"/>
        <end position="48"/>
    </location>
</feature>
<keyword evidence="1" id="KW-0472">Membrane</keyword>
<evidence type="ECO:0000256" key="1">
    <source>
        <dbReference type="SAM" id="Phobius"/>
    </source>
</evidence>
<dbReference type="EMBL" id="BAABHO010000005">
    <property type="protein sequence ID" value="GAA4778527.1"/>
    <property type="molecule type" value="Genomic_DNA"/>
</dbReference>
<proteinExistence type="predicted"/>
<accession>A0ABP9AEI6</accession>